<organism evidence="6">
    <name type="scientific">Gongylonema pulchrum</name>
    <dbReference type="NCBI Taxonomy" id="637853"/>
    <lineage>
        <taxon>Eukaryota</taxon>
        <taxon>Metazoa</taxon>
        <taxon>Ecdysozoa</taxon>
        <taxon>Nematoda</taxon>
        <taxon>Chromadorea</taxon>
        <taxon>Rhabditida</taxon>
        <taxon>Spirurina</taxon>
        <taxon>Spiruromorpha</taxon>
        <taxon>Spiruroidea</taxon>
        <taxon>Gongylonematidae</taxon>
        <taxon>Gongylonema</taxon>
    </lineage>
</organism>
<protein>
    <submittedName>
        <fullName evidence="6">EGF-like domain-containing protein</fullName>
    </submittedName>
</protein>
<feature type="domain" description="EGF-like" evidence="3">
    <location>
        <begin position="1"/>
        <end position="25"/>
    </location>
</feature>
<accession>A0A183CY52</accession>
<evidence type="ECO:0000259" key="3">
    <source>
        <dbReference type="PROSITE" id="PS50026"/>
    </source>
</evidence>
<dbReference type="Gene3D" id="2.170.300.10">
    <property type="entry name" value="Tie2 ligand-binding domain superfamily"/>
    <property type="match status" value="1"/>
</dbReference>
<dbReference type="InterPro" id="IPR000742">
    <property type="entry name" value="EGF"/>
</dbReference>
<reference evidence="6" key="1">
    <citation type="submission" date="2016-06" db="UniProtKB">
        <authorList>
            <consortium name="WormBaseParasite"/>
        </authorList>
    </citation>
    <scope>IDENTIFICATION</scope>
</reference>
<reference evidence="4 5" key="2">
    <citation type="submission" date="2018-11" db="EMBL/GenBank/DDBJ databases">
        <authorList>
            <consortium name="Pathogen Informatics"/>
        </authorList>
    </citation>
    <scope>NUCLEOTIDE SEQUENCE [LARGE SCALE GENOMIC DNA]</scope>
</reference>
<dbReference type="InterPro" id="IPR042635">
    <property type="entry name" value="MEGF10/SREC1/2-like"/>
</dbReference>
<keyword evidence="1 2" id="KW-0245">EGF-like domain</keyword>
<dbReference type="OrthoDB" id="18487at2759"/>
<comment type="caution">
    <text evidence="2">Lacks conserved residue(s) required for the propagation of feature annotation.</text>
</comment>
<evidence type="ECO:0000313" key="4">
    <source>
        <dbReference type="EMBL" id="VDK29954.1"/>
    </source>
</evidence>
<dbReference type="AlphaFoldDB" id="A0A183CY52"/>
<evidence type="ECO:0000256" key="1">
    <source>
        <dbReference type="ARBA" id="ARBA00022536"/>
    </source>
</evidence>
<dbReference type="Proteomes" id="UP000271098">
    <property type="component" value="Unassembled WGS sequence"/>
</dbReference>
<dbReference type="EMBL" id="UYRT01001667">
    <property type="protein sequence ID" value="VDK29954.1"/>
    <property type="molecule type" value="Genomic_DNA"/>
</dbReference>
<dbReference type="WBParaSite" id="GPUH_0000139601-mRNA-1">
    <property type="protein sequence ID" value="GPUH_0000139601-mRNA-1"/>
    <property type="gene ID" value="GPUH_0000139601"/>
</dbReference>
<feature type="disulfide bond" evidence="2">
    <location>
        <begin position="15"/>
        <end position="24"/>
    </location>
</feature>
<keyword evidence="5" id="KW-1185">Reference proteome</keyword>
<proteinExistence type="predicted"/>
<dbReference type="PROSITE" id="PS50026">
    <property type="entry name" value="EGF_3"/>
    <property type="match status" value="1"/>
</dbReference>
<gene>
    <name evidence="4" type="ORF">GPUH_LOCUS1395</name>
</gene>
<dbReference type="GO" id="GO:0005044">
    <property type="term" value="F:scavenger receptor activity"/>
    <property type="evidence" value="ECO:0007669"/>
    <property type="project" value="InterPro"/>
</dbReference>
<dbReference type="PROSITE" id="PS00022">
    <property type="entry name" value="EGF_1"/>
    <property type="match status" value="1"/>
</dbReference>
<evidence type="ECO:0000256" key="2">
    <source>
        <dbReference type="PROSITE-ProRule" id="PRU00076"/>
    </source>
</evidence>
<evidence type="ECO:0000313" key="6">
    <source>
        <dbReference type="WBParaSite" id="GPUH_0000139601-mRNA-1"/>
    </source>
</evidence>
<sequence length="123" mass="12988">MHDGNCDRVNGTCKCAAGWTGPACEFVCPFQQYGVNCAEKCNCLRGASCNRTDGTCHCLPGSTDASALVHMVNSVSVAKSCVFARMVQVAIRLVGTASVHLAGEDVNVTDVSCFSQGYLIVLY</sequence>
<dbReference type="PANTHER" id="PTHR24043:SF8">
    <property type="entry name" value="EGF-LIKE DOMAIN-CONTAINING PROTEIN"/>
    <property type="match status" value="1"/>
</dbReference>
<name>A0A183CY52_9BILA</name>
<evidence type="ECO:0000313" key="5">
    <source>
        <dbReference type="Proteomes" id="UP000271098"/>
    </source>
</evidence>
<keyword evidence="2" id="KW-1015">Disulfide bond</keyword>
<dbReference type="PANTHER" id="PTHR24043">
    <property type="entry name" value="SCAVENGER RECEPTOR CLASS F"/>
    <property type="match status" value="1"/>
</dbReference>